<dbReference type="PANTHER" id="PTHR47926">
    <property type="entry name" value="PENTATRICOPEPTIDE REPEAT-CONTAINING PROTEIN"/>
    <property type="match status" value="1"/>
</dbReference>
<sequence length="478" mass="53357">MLRNPPKTKTLVVKGQRVLDIIASKPDVVRNRKNHLRLVDDFLRTTNSLQFPESQGGRIGNPPNTNESSKVLELFRRHQQGLSVGPSVLSNALSLCGSERAVSAGIQMHGLAVINGFLCNVYVGSSLITFYSKCGVLNSAYKVFDEMPTRNIVSWTAIINGFAQECRIDICWQLYRKMRDLTLKPNAFTFASFLCACTGSGCLGKGRSVHCQTILTGFDCYIHVANALISMYCKCGSVEDALAIFWETDNRDLVSWNSMIAGYALHGLALKAVGLFEEMTHQRVKPDAITFLGILTSCRHAGLVKQGRFFFNLMAEYGVNPGQDHYSCIVDLLGRAGMLEEARDFIKRMPISPNAVIWGSLLSSSRLHENVWAGIEAAENRLLLKPSCAVTHLQLANLYASVGYWDQAARVRKLMKDKCLKTDPGRSWVEIKNGVYHFRAEDISNSNYTHILAMMDSLLDHMRSFGHLPIIFEETDYP</sequence>
<dbReference type="Pfam" id="PF01535">
    <property type="entry name" value="PPR"/>
    <property type="match status" value="2"/>
</dbReference>
<dbReference type="InterPro" id="IPR046960">
    <property type="entry name" value="PPR_At4g14850-like_plant"/>
</dbReference>
<evidence type="ECO:0000256" key="1">
    <source>
        <dbReference type="ARBA" id="ARBA00022737"/>
    </source>
</evidence>
<dbReference type="AlphaFoldDB" id="A0A068UGF7"/>
<dbReference type="OrthoDB" id="768257at2759"/>
<reference evidence="4" key="1">
    <citation type="journal article" date="2014" name="Science">
        <title>The coffee genome provides insight into the convergent evolution of caffeine biosynthesis.</title>
        <authorList>
            <person name="Denoeud F."/>
            <person name="Carretero-Paulet L."/>
            <person name="Dereeper A."/>
            <person name="Droc G."/>
            <person name="Guyot R."/>
            <person name="Pietrella M."/>
            <person name="Zheng C."/>
            <person name="Alberti A."/>
            <person name="Anthony F."/>
            <person name="Aprea G."/>
            <person name="Aury J.M."/>
            <person name="Bento P."/>
            <person name="Bernard M."/>
            <person name="Bocs S."/>
            <person name="Campa C."/>
            <person name="Cenci A."/>
            <person name="Combes M.C."/>
            <person name="Crouzillat D."/>
            <person name="Da Silva C."/>
            <person name="Daddiego L."/>
            <person name="De Bellis F."/>
            <person name="Dussert S."/>
            <person name="Garsmeur O."/>
            <person name="Gayraud T."/>
            <person name="Guignon V."/>
            <person name="Jahn K."/>
            <person name="Jamilloux V."/>
            <person name="Joet T."/>
            <person name="Labadie K."/>
            <person name="Lan T."/>
            <person name="Leclercq J."/>
            <person name="Lepelley M."/>
            <person name="Leroy T."/>
            <person name="Li L.T."/>
            <person name="Librado P."/>
            <person name="Lopez L."/>
            <person name="Munoz A."/>
            <person name="Noel B."/>
            <person name="Pallavicini A."/>
            <person name="Perrotta G."/>
            <person name="Poncet V."/>
            <person name="Pot D."/>
            <person name="Priyono X."/>
            <person name="Rigoreau M."/>
            <person name="Rouard M."/>
            <person name="Rozas J."/>
            <person name="Tranchant-Dubreuil C."/>
            <person name="VanBuren R."/>
            <person name="Zhang Q."/>
            <person name="Andrade A.C."/>
            <person name="Argout X."/>
            <person name="Bertrand B."/>
            <person name="de Kochko A."/>
            <person name="Graziosi G."/>
            <person name="Henry R.J."/>
            <person name="Jayarama X."/>
            <person name="Ming R."/>
            <person name="Nagai C."/>
            <person name="Rounsley S."/>
            <person name="Sankoff D."/>
            <person name="Giuliano G."/>
            <person name="Albert V.A."/>
            <person name="Wincker P."/>
            <person name="Lashermes P."/>
        </authorList>
    </citation>
    <scope>NUCLEOTIDE SEQUENCE [LARGE SCALE GENOMIC DNA]</scope>
    <source>
        <strain evidence="4">cv. DH200-94</strain>
    </source>
</reference>
<dbReference type="InterPro" id="IPR011990">
    <property type="entry name" value="TPR-like_helical_dom_sf"/>
</dbReference>
<feature type="repeat" description="PPR" evidence="2">
    <location>
        <begin position="151"/>
        <end position="185"/>
    </location>
</feature>
<evidence type="ECO:0000256" key="2">
    <source>
        <dbReference type="PROSITE-ProRule" id="PRU00708"/>
    </source>
</evidence>
<dbReference type="PhylomeDB" id="A0A068UGF7"/>
<dbReference type="Pfam" id="PF13041">
    <property type="entry name" value="PPR_2"/>
    <property type="match status" value="2"/>
</dbReference>
<dbReference type="InterPro" id="IPR002885">
    <property type="entry name" value="PPR_rpt"/>
</dbReference>
<accession>A0A068UGF7</accession>
<keyword evidence="4" id="KW-1185">Reference proteome</keyword>
<evidence type="ECO:0000313" key="3">
    <source>
        <dbReference type="EMBL" id="CDP06678.1"/>
    </source>
</evidence>
<organism evidence="3 4">
    <name type="scientific">Coffea canephora</name>
    <name type="common">Robusta coffee</name>
    <dbReference type="NCBI Taxonomy" id="49390"/>
    <lineage>
        <taxon>Eukaryota</taxon>
        <taxon>Viridiplantae</taxon>
        <taxon>Streptophyta</taxon>
        <taxon>Embryophyta</taxon>
        <taxon>Tracheophyta</taxon>
        <taxon>Spermatophyta</taxon>
        <taxon>Magnoliopsida</taxon>
        <taxon>eudicotyledons</taxon>
        <taxon>Gunneridae</taxon>
        <taxon>Pentapetalae</taxon>
        <taxon>asterids</taxon>
        <taxon>lamiids</taxon>
        <taxon>Gentianales</taxon>
        <taxon>Rubiaceae</taxon>
        <taxon>Ixoroideae</taxon>
        <taxon>Gardenieae complex</taxon>
        <taxon>Bertiereae - Coffeeae clade</taxon>
        <taxon>Coffeeae</taxon>
        <taxon>Coffea</taxon>
    </lineage>
</organism>
<dbReference type="InterPro" id="IPR046848">
    <property type="entry name" value="E_motif"/>
</dbReference>
<dbReference type="EMBL" id="HG739106">
    <property type="protein sequence ID" value="CDP06678.1"/>
    <property type="molecule type" value="Genomic_DNA"/>
</dbReference>
<dbReference type="InParanoid" id="A0A068UGF7"/>
<dbReference type="Gene3D" id="1.25.40.10">
    <property type="entry name" value="Tetratricopeptide repeat domain"/>
    <property type="match status" value="2"/>
</dbReference>
<dbReference type="PROSITE" id="PS51375">
    <property type="entry name" value="PPR"/>
    <property type="match status" value="2"/>
</dbReference>
<dbReference type="GO" id="GO:0009451">
    <property type="term" value="P:RNA modification"/>
    <property type="evidence" value="ECO:0007669"/>
    <property type="project" value="InterPro"/>
</dbReference>
<dbReference type="STRING" id="49390.A0A068UGF7"/>
<dbReference type="PANTHER" id="PTHR47926:SF438">
    <property type="entry name" value="PENTATRICOPEPTIDE REPEAT-CONTAINING PROTEIN"/>
    <property type="match status" value="1"/>
</dbReference>
<evidence type="ECO:0008006" key="5">
    <source>
        <dbReference type="Google" id="ProtNLM"/>
    </source>
</evidence>
<evidence type="ECO:0000313" key="4">
    <source>
        <dbReference type="Proteomes" id="UP000295252"/>
    </source>
</evidence>
<proteinExistence type="predicted"/>
<dbReference type="FunFam" id="1.25.40.10:FF:000196">
    <property type="entry name" value="Pentatricopeptide repeat-containing protein At4g14850"/>
    <property type="match status" value="1"/>
</dbReference>
<dbReference type="FunFam" id="1.25.40.10:FF:000378">
    <property type="entry name" value="Pentatricopeptide repeat-containing protein mitochondrial"/>
    <property type="match status" value="1"/>
</dbReference>
<dbReference type="OMA" id="SAHCQII"/>
<dbReference type="Gramene" id="CDP06678">
    <property type="protein sequence ID" value="CDP06678"/>
    <property type="gene ID" value="GSCOC_T00023609001"/>
</dbReference>
<protein>
    <recommendedName>
        <fullName evidence="5">DYW domain-containing protein</fullName>
    </recommendedName>
</protein>
<dbReference type="Pfam" id="PF20431">
    <property type="entry name" value="E_motif"/>
    <property type="match status" value="1"/>
</dbReference>
<gene>
    <name evidence="3" type="ORF">GSCOC_T00023609001</name>
</gene>
<dbReference type="FunCoup" id="A0A068UGF7">
    <property type="interactions" value="244"/>
</dbReference>
<dbReference type="GO" id="GO:0003723">
    <property type="term" value="F:RNA binding"/>
    <property type="evidence" value="ECO:0007669"/>
    <property type="project" value="InterPro"/>
</dbReference>
<feature type="repeat" description="PPR" evidence="2">
    <location>
        <begin position="252"/>
        <end position="286"/>
    </location>
</feature>
<name>A0A068UGF7_COFCA</name>
<keyword evidence="1" id="KW-0677">Repeat</keyword>
<dbReference type="Proteomes" id="UP000295252">
    <property type="component" value="Chromosome VIII"/>
</dbReference>
<dbReference type="NCBIfam" id="TIGR00756">
    <property type="entry name" value="PPR"/>
    <property type="match status" value="3"/>
</dbReference>